<dbReference type="RefSeq" id="XP_011070334.1">
    <property type="nucleotide sequence ID" value="XM_011072032.1"/>
</dbReference>
<organism evidence="6 7">
    <name type="scientific">Sesamum indicum</name>
    <name type="common">Oriental sesame</name>
    <name type="synonym">Sesamum orientale</name>
    <dbReference type="NCBI Taxonomy" id="4182"/>
    <lineage>
        <taxon>Eukaryota</taxon>
        <taxon>Viridiplantae</taxon>
        <taxon>Streptophyta</taxon>
        <taxon>Embryophyta</taxon>
        <taxon>Tracheophyta</taxon>
        <taxon>Spermatophyta</taxon>
        <taxon>Magnoliopsida</taxon>
        <taxon>eudicotyledons</taxon>
        <taxon>Gunneridae</taxon>
        <taxon>Pentapetalae</taxon>
        <taxon>asterids</taxon>
        <taxon>lamiids</taxon>
        <taxon>Lamiales</taxon>
        <taxon>Pedaliaceae</taxon>
        <taxon>Sesamum</taxon>
    </lineage>
</organism>
<dbReference type="Gramene" id="SIN_1021107.t">
    <property type="protein sequence ID" value="SIN_1021107.t"/>
    <property type="gene ID" value="SIN_1021107"/>
</dbReference>
<evidence type="ECO:0000256" key="3">
    <source>
        <dbReference type="ARBA" id="ARBA00023125"/>
    </source>
</evidence>
<keyword evidence="4" id="KW-0804">Transcription</keyword>
<dbReference type="GO" id="GO:0003677">
    <property type="term" value="F:DNA binding"/>
    <property type="evidence" value="ECO:0007669"/>
    <property type="project" value="UniProtKB-KW"/>
</dbReference>
<comment type="subcellular location">
    <subcellularLocation>
        <location evidence="1">Nucleus</location>
    </subcellularLocation>
</comment>
<dbReference type="GeneID" id="105156015"/>
<dbReference type="KEGG" id="sind:105156015"/>
<evidence type="ECO:0000256" key="2">
    <source>
        <dbReference type="ARBA" id="ARBA00023015"/>
    </source>
</evidence>
<name>A0A6I9SKC9_SESIN</name>
<sequence length="160" mass="18210">MADLEPFSIPDGWKLVKRVDNKGTIVKYYTNVLGQKFYSKEDLLRNIKDAKEKGLSIYGPEFKASDSRGKKKKTKIGETSTRICKRDEQKSTCTRGVKISRKQGEAKKGHEIKGGRSAVHICDQTVATDERRRSRRLAGLEPELKCDFKLDKALEYVVKD</sequence>
<keyword evidence="6" id="KW-1185">Reference proteome</keyword>
<dbReference type="AlphaFoldDB" id="A0A6I9SKC9"/>
<evidence type="ECO:0000256" key="5">
    <source>
        <dbReference type="ARBA" id="ARBA00023242"/>
    </source>
</evidence>
<protein>
    <submittedName>
        <fullName evidence="7">Uncharacterized protein LOC105156015</fullName>
    </submittedName>
</protein>
<dbReference type="OrthoDB" id="912322at2759"/>
<dbReference type="Gene3D" id="3.30.890.10">
    <property type="entry name" value="Methyl-cpg-binding Protein 2, Chain A"/>
    <property type="match status" value="1"/>
</dbReference>
<dbReference type="SUPFAM" id="SSF54171">
    <property type="entry name" value="DNA-binding domain"/>
    <property type="match status" value="1"/>
</dbReference>
<reference evidence="7" key="1">
    <citation type="submission" date="2025-08" db="UniProtKB">
        <authorList>
            <consortium name="RefSeq"/>
        </authorList>
    </citation>
    <scope>IDENTIFICATION</scope>
</reference>
<evidence type="ECO:0000256" key="1">
    <source>
        <dbReference type="ARBA" id="ARBA00004123"/>
    </source>
</evidence>
<accession>A0A6I9SKC9</accession>
<evidence type="ECO:0000313" key="7">
    <source>
        <dbReference type="RefSeq" id="XP_011070334.1"/>
    </source>
</evidence>
<keyword evidence="3" id="KW-0238">DNA-binding</keyword>
<dbReference type="Proteomes" id="UP000504604">
    <property type="component" value="Linkage group LG2"/>
</dbReference>
<gene>
    <name evidence="7" type="primary">LOC105156015</name>
</gene>
<evidence type="ECO:0000313" key="6">
    <source>
        <dbReference type="Proteomes" id="UP000504604"/>
    </source>
</evidence>
<dbReference type="GO" id="GO:0005634">
    <property type="term" value="C:nucleus"/>
    <property type="evidence" value="ECO:0007669"/>
    <property type="project" value="UniProtKB-SubCell"/>
</dbReference>
<evidence type="ECO:0000256" key="4">
    <source>
        <dbReference type="ARBA" id="ARBA00023163"/>
    </source>
</evidence>
<dbReference type="InParanoid" id="A0A6I9SKC9"/>
<keyword evidence="2" id="KW-0805">Transcription regulation</keyword>
<dbReference type="InterPro" id="IPR016177">
    <property type="entry name" value="DNA-bd_dom_sf"/>
</dbReference>
<proteinExistence type="predicted"/>
<keyword evidence="5" id="KW-0539">Nucleus</keyword>